<evidence type="ECO:0000313" key="4">
    <source>
        <dbReference type="Proteomes" id="UP000077115"/>
    </source>
</evidence>
<sequence>MTSLNTVAHIEQQLLSLTSAHNELNASHLSDDPMFSNSHDGVYNYLNTTVNDSDDDEEDIPIGVALLRLSCESQPAQPSFESSIAHVHRTPYPLQTCTSLLSVSSSTCTPTSHPSPTSKLSLSVTTPGSDPVMSASTLVPHSPLMALLDEEQVSLATSVRLREAAAEFVGLDEHMYSLAPSEFKIRAVTQKVEHLAAEIRGTENEAAYLQNQLERERLSLNSPLNIHCTLLHIDHTACSADTASILSDFVTRAKKADAAEEIDRIIIKQAHVSAHMNTLNSQYQEWSATKTMVEHNICRLKHVRDRMQLLFERVFNETRKDFPIEAHLADLVLESQAKVAALSEDVGLWDIVRCILQRMNSALTERWTKLKHLNPVEPISDETPCISELQSTLDNIELDYTQARKLQPSLPRFPATSKRKMIGSNRTLVGKIMIQSRTRSVQDIGRLVYDIRAIYSQVSYTIQMRQIHLQDMTLKLKAHQATLTHERTRILQTAVLARDRERARRTDVHSDASTAAEHDDDYPPPYSPPGYNFIQSSSMAYGSASCDTLSRHAHIIPNVQRDETHVSSLIINPDNVHHETIATDDGLSSSEDTVNFSLVHDTASVETANNSFRFDTETSEQIQMIEDDDDNPIGLLLGIECQRQASQQSCSEPLVVSPTSVVNSSTSLTQLSCRASNHHSTFARNLISDPTTKPLLSEPTCLPTSTQEGYVASSQVCLCNYRDSRRCSLPLSSDHSASLSMALQDSSLQADSVVGSSLGDDIPLSRSFEPSNSMGGNGLRGRIHCRSFTTPVGLISNNGRGVDVHESDVSNI</sequence>
<gene>
    <name evidence="3" type="ORF">BDEG_27569</name>
</gene>
<dbReference type="AlphaFoldDB" id="A0A177WXH1"/>
<accession>A0A177WXH1</accession>
<dbReference type="Proteomes" id="UP000077115">
    <property type="component" value="Unassembled WGS sequence"/>
</dbReference>
<reference evidence="3 4" key="2">
    <citation type="submission" date="2016-05" db="EMBL/GenBank/DDBJ databases">
        <title>Lineage-specific infection strategies underlie the spectrum of fungal disease in amphibians.</title>
        <authorList>
            <person name="Cuomo C.A."/>
            <person name="Farrer R.A."/>
            <person name="James T."/>
            <person name="Longcore J."/>
            <person name="Birren B."/>
        </authorList>
    </citation>
    <scope>NUCLEOTIDE SEQUENCE [LARGE SCALE GENOMIC DNA]</scope>
    <source>
        <strain evidence="3 4">JEL423</strain>
    </source>
</reference>
<keyword evidence="1" id="KW-0175">Coiled coil</keyword>
<evidence type="ECO:0000256" key="2">
    <source>
        <dbReference type="SAM" id="MobiDB-lite"/>
    </source>
</evidence>
<reference evidence="3 4" key="1">
    <citation type="submission" date="2006-10" db="EMBL/GenBank/DDBJ databases">
        <title>The Genome Sequence of Batrachochytrium dendrobatidis JEL423.</title>
        <authorList>
            <consortium name="The Broad Institute Genome Sequencing Platform"/>
            <person name="Birren B."/>
            <person name="Lander E."/>
            <person name="Galagan J."/>
            <person name="Cuomo C."/>
            <person name="Devon K."/>
            <person name="Jaffe D."/>
            <person name="Butler J."/>
            <person name="Alvarez P."/>
            <person name="Gnerre S."/>
            <person name="Grabherr M."/>
            <person name="Kleber M."/>
            <person name="Mauceli E."/>
            <person name="Brockman W."/>
            <person name="Young S."/>
            <person name="LaButti K."/>
            <person name="Sykes S."/>
            <person name="DeCaprio D."/>
            <person name="Crawford M."/>
            <person name="Koehrsen M."/>
            <person name="Engels R."/>
            <person name="Montgomery P."/>
            <person name="Pearson M."/>
            <person name="Howarth C."/>
            <person name="Larson L."/>
            <person name="White J."/>
            <person name="O'Leary S."/>
            <person name="Kodira C."/>
            <person name="Zeng Q."/>
            <person name="Yandava C."/>
            <person name="Alvarado L."/>
            <person name="Longcore J."/>
            <person name="James T."/>
        </authorList>
    </citation>
    <scope>NUCLEOTIDE SEQUENCE [LARGE SCALE GENOMIC DNA]</scope>
    <source>
        <strain evidence="3 4">JEL423</strain>
    </source>
</reference>
<evidence type="ECO:0000256" key="1">
    <source>
        <dbReference type="SAM" id="Coils"/>
    </source>
</evidence>
<proteinExistence type="predicted"/>
<dbReference type="OrthoDB" id="2158610at2759"/>
<feature type="region of interest" description="Disordered" evidence="2">
    <location>
        <begin position="501"/>
        <end position="528"/>
    </location>
</feature>
<evidence type="ECO:0000313" key="3">
    <source>
        <dbReference type="EMBL" id="OAJ44325.1"/>
    </source>
</evidence>
<name>A0A177WXH1_BATDL</name>
<protein>
    <submittedName>
        <fullName evidence="3">Uncharacterized protein</fullName>
    </submittedName>
</protein>
<feature type="region of interest" description="Disordered" evidence="2">
    <location>
        <begin position="107"/>
        <end position="126"/>
    </location>
</feature>
<dbReference type="VEuPathDB" id="FungiDB:BDEG_27569"/>
<organism evidence="3 4">
    <name type="scientific">Batrachochytrium dendrobatidis (strain JEL423)</name>
    <dbReference type="NCBI Taxonomy" id="403673"/>
    <lineage>
        <taxon>Eukaryota</taxon>
        <taxon>Fungi</taxon>
        <taxon>Fungi incertae sedis</taxon>
        <taxon>Chytridiomycota</taxon>
        <taxon>Chytridiomycota incertae sedis</taxon>
        <taxon>Chytridiomycetes</taxon>
        <taxon>Rhizophydiales</taxon>
        <taxon>Rhizophydiales incertae sedis</taxon>
        <taxon>Batrachochytrium</taxon>
    </lineage>
</organism>
<feature type="coiled-coil region" evidence="1">
    <location>
        <begin position="185"/>
        <end position="212"/>
    </location>
</feature>
<feature type="compositionally biased region" description="Low complexity" evidence="2">
    <location>
        <begin position="107"/>
        <end position="123"/>
    </location>
</feature>
<dbReference type="EMBL" id="DS022312">
    <property type="protein sequence ID" value="OAJ44325.1"/>
    <property type="molecule type" value="Genomic_DNA"/>
</dbReference>
<feature type="compositionally biased region" description="Basic and acidic residues" evidence="2">
    <location>
        <begin position="501"/>
        <end position="510"/>
    </location>
</feature>